<dbReference type="Proteomes" id="UP000726170">
    <property type="component" value="Unassembled WGS sequence"/>
</dbReference>
<feature type="binding site" evidence="10">
    <location>
        <begin position="69"/>
        <end position="73"/>
    </location>
    <ligand>
        <name>substrate</name>
    </ligand>
</feature>
<accession>A0ABS6EEP3</accession>
<dbReference type="InterPro" id="IPR012135">
    <property type="entry name" value="Dihydroorotate_DH_1_2"/>
</dbReference>
<comment type="cofactor">
    <cofactor evidence="10">
        <name>FMN</name>
        <dbReference type="ChEBI" id="CHEBI:58210"/>
    </cofactor>
    <text evidence="10">Binds 1 FMN per subunit.</text>
</comment>
<comment type="function">
    <text evidence="1">Catalyzes the conversion of dihydroorotate to orotate with NAD(+) as electron acceptor.</text>
</comment>
<dbReference type="EC" id="1.3.-.-" evidence="10"/>
<dbReference type="NCBIfam" id="TIGR01037">
    <property type="entry name" value="pyrD_sub1_fam"/>
    <property type="match status" value="1"/>
</dbReference>
<name>A0ABS6EEP3_9CLOT</name>
<dbReference type="CDD" id="cd04740">
    <property type="entry name" value="DHOD_1B_like"/>
    <property type="match status" value="1"/>
</dbReference>
<sequence length="303" mass="32797">MIKPNLQVQLGGVTLKNPVMPASGTFGSGNCDLIDIRKIGAIVPKSVTLTPREGNNTPRIAETTGGVLNSIGIQSEGLEYFIKNDLKYYEQYDTPIIVSISAYSVDEFLEMVEILNKEKSINMIELNISCPNLKEGGKAFGMSEEFTYKIVKEVKNVTNKVIIPKLTPNVADIVSIALAAEEGGADCLCVANTHLGMAIDVKSRKPRLGNIIGGLSGPAIKPISLRMVWQVAQKVGIPIIGVGGISNWEDAIEYILAGATAIQVGTYNFVNPNCMIDIVEGIEKYMIENNYFSIKELIGSVEI</sequence>
<dbReference type="NCBIfam" id="NF005574">
    <property type="entry name" value="PRK07259.1"/>
    <property type="match status" value="1"/>
</dbReference>
<evidence type="ECO:0000256" key="9">
    <source>
        <dbReference type="ARBA" id="ARBA00048996"/>
    </source>
</evidence>
<dbReference type="PIRSF" id="PIRSF000164">
    <property type="entry name" value="DHO_oxidase"/>
    <property type="match status" value="1"/>
</dbReference>
<keyword evidence="13" id="KW-1185">Reference proteome</keyword>
<evidence type="ECO:0000256" key="4">
    <source>
        <dbReference type="ARBA" id="ARBA00008008"/>
    </source>
</evidence>
<gene>
    <name evidence="10" type="primary">pyrD</name>
    <name evidence="12" type="ORF">KQI86_04950</name>
</gene>
<feature type="binding site" evidence="10">
    <location>
        <position position="165"/>
    </location>
    <ligand>
        <name>FMN</name>
        <dbReference type="ChEBI" id="CHEBI:58210"/>
    </ligand>
</feature>
<dbReference type="PANTHER" id="PTHR48109">
    <property type="entry name" value="DIHYDROOROTATE DEHYDROGENASE (QUINONE), MITOCHONDRIAL-RELATED"/>
    <property type="match status" value="1"/>
</dbReference>
<dbReference type="EMBL" id="JAHLQF010000001">
    <property type="protein sequence ID" value="MBU5483668.1"/>
    <property type="molecule type" value="Genomic_DNA"/>
</dbReference>
<evidence type="ECO:0000256" key="1">
    <source>
        <dbReference type="ARBA" id="ARBA00003616"/>
    </source>
</evidence>
<comment type="catalytic activity">
    <reaction evidence="10">
        <text>(S)-dihydroorotate + A = orotate + AH2</text>
        <dbReference type="Rhea" id="RHEA:18073"/>
        <dbReference type="ChEBI" id="CHEBI:13193"/>
        <dbReference type="ChEBI" id="CHEBI:17499"/>
        <dbReference type="ChEBI" id="CHEBI:30839"/>
        <dbReference type="ChEBI" id="CHEBI:30864"/>
    </reaction>
</comment>
<evidence type="ECO:0000256" key="8">
    <source>
        <dbReference type="ARBA" id="ARBA00022975"/>
    </source>
</evidence>
<feature type="binding site" evidence="10">
    <location>
        <position position="127"/>
    </location>
    <ligand>
        <name>FMN</name>
        <dbReference type="ChEBI" id="CHEBI:58210"/>
    </ligand>
</feature>
<feature type="binding site" evidence="10">
    <location>
        <begin position="265"/>
        <end position="266"/>
    </location>
    <ligand>
        <name>FMN</name>
        <dbReference type="ChEBI" id="CHEBI:58210"/>
    </ligand>
</feature>
<evidence type="ECO:0000256" key="6">
    <source>
        <dbReference type="ARBA" id="ARBA00022630"/>
    </source>
</evidence>
<evidence type="ECO:0000256" key="5">
    <source>
        <dbReference type="ARBA" id="ARBA00022490"/>
    </source>
</evidence>
<comment type="caution">
    <text evidence="12">The sequence shown here is derived from an EMBL/GenBank/DDBJ whole genome shotgun (WGS) entry which is preliminary data.</text>
</comment>
<comment type="caution">
    <text evidence="10">Lacks conserved residue(s) required for the propagation of feature annotation.</text>
</comment>
<comment type="similarity">
    <text evidence="4 10">Belongs to the dihydroorotate dehydrogenase family. Type 1 subfamily.</text>
</comment>
<evidence type="ECO:0000256" key="7">
    <source>
        <dbReference type="ARBA" id="ARBA00022643"/>
    </source>
</evidence>
<feature type="binding site" evidence="10">
    <location>
        <position position="127"/>
    </location>
    <ligand>
        <name>substrate</name>
    </ligand>
</feature>
<keyword evidence="10 12" id="KW-0560">Oxidoreductase</keyword>
<evidence type="ECO:0000259" key="11">
    <source>
        <dbReference type="Pfam" id="PF01180"/>
    </source>
</evidence>
<comment type="subcellular location">
    <subcellularLocation>
        <location evidence="2 10">Cytoplasm</location>
    </subcellularLocation>
</comment>
<evidence type="ECO:0000256" key="2">
    <source>
        <dbReference type="ARBA" id="ARBA00004496"/>
    </source>
</evidence>
<keyword evidence="7 10" id="KW-0288">FMN</keyword>
<dbReference type="HAMAP" id="MF_00224">
    <property type="entry name" value="DHO_dh_type1"/>
    <property type="match status" value="1"/>
</dbReference>
<proteinExistence type="inferred from homology"/>
<keyword evidence="5 10" id="KW-0963">Cytoplasm</keyword>
<comment type="pathway">
    <text evidence="3">Pyrimidine metabolism; UMP biosynthesis via de novo pathway; orotate from (S)-dihydroorotate (NAD(+) route): step 1/1.</text>
</comment>
<evidence type="ECO:0000313" key="13">
    <source>
        <dbReference type="Proteomes" id="UP000726170"/>
    </source>
</evidence>
<feature type="binding site" evidence="10">
    <location>
        <position position="45"/>
    </location>
    <ligand>
        <name>substrate</name>
    </ligand>
</feature>
<keyword evidence="6 10" id="KW-0285">Flavoprotein</keyword>
<dbReference type="InterPro" id="IPR049622">
    <property type="entry name" value="Dihydroorotate_DH_I"/>
</dbReference>
<dbReference type="InterPro" id="IPR024920">
    <property type="entry name" value="Dihydroorotate_DH_1"/>
</dbReference>
<feature type="binding site" evidence="10">
    <location>
        <begin position="45"/>
        <end position="46"/>
    </location>
    <ligand>
        <name>FMN</name>
        <dbReference type="ChEBI" id="CHEBI:58210"/>
    </ligand>
</feature>
<dbReference type="InterPro" id="IPR001295">
    <property type="entry name" value="Dihydroorotate_DH_CS"/>
</dbReference>
<feature type="binding site" evidence="10">
    <location>
        <position position="23"/>
    </location>
    <ligand>
        <name>FMN</name>
        <dbReference type="ChEBI" id="CHEBI:58210"/>
    </ligand>
</feature>
<evidence type="ECO:0000313" key="12">
    <source>
        <dbReference type="EMBL" id="MBU5483668.1"/>
    </source>
</evidence>
<dbReference type="PROSITE" id="PS00911">
    <property type="entry name" value="DHODEHASE_1"/>
    <property type="match status" value="1"/>
</dbReference>
<reference evidence="12 13" key="1">
    <citation type="submission" date="2021-06" db="EMBL/GenBank/DDBJ databases">
        <authorList>
            <person name="Sun Q."/>
            <person name="Li D."/>
        </authorList>
    </citation>
    <scope>NUCLEOTIDE SEQUENCE [LARGE SCALE GENOMIC DNA]</scope>
    <source>
        <strain evidence="12 13">MSJ-11</strain>
    </source>
</reference>
<comment type="catalytic activity">
    <reaction evidence="9">
        <text>(S)-dihydroorotate + NAD(+) = orotate + NADH + H(+)</text>
        <dbReference type="Rhea" id="RHEA:13513"/>
        <dbReference type="ChEBI" id="CHEBI:15378"/>
        <dbReference type="ChEBI" id="CHEBI:30839"/>
        <dbReference type="ChEBI" id="CHEBI:30864"/>
        <dbReference type="ChEBI" id="CHEBI:57540"/>
        <dbReference type="ChEBI" id="CHEBI:57945"/>
        <dbReference type="EC" id="1.3.1.14"/>
    </reaction>
</comment>
<evidence type="ECO:0000256" key="3">
    <source>
        <dbReference type="ARBA" id="ARBA00004715"/>
    </source>
</evidence>
<keyword evidence="8 10" id="KW-0665">Pyrimidine biosynthesis</keyword>
<dbReference type="PANTHER" id="PTHR48109:SF1">
    <property type="entry name" value="DIHYDROOROTATE DEHYDROGENASE (FUMARATE)"/>
    <property type="match status" value="1"/>
</dbReference>
<evidence type="ECO:0000256" key="10">
    <source>
        <dbReference type="HAMAP-Rule" id="MF_00224"/>
    </source>
</evidence>
<organism evidence="12 13">
    <name type="scientific">Clostridium mobile</name>
    <dbReference type="NCBI Taxonomy" id="2841512"/>
    <lineage>
        <taxon>Bacteria</taxon>
        <taxon>Bacillati</taxon>
        <taxon>Bacillota</taxon>
        <taxon>Clostridia</taxon>
        <taxon>Eubacteriales</taxon>
        <taxon>Clostridiaceae</taxon>
        <taxon>Clostridium</taxon>
    </lineage>
</organism>
<dbReference type="PROSITE" id="PS00912">
    <property type="entry name" value="DHODEHASE_2"/>
    <property type="match status" value="1"/>
</dbReference>
<dbReference type="InterPro" id="IPR005720">
    <property type="entry name" value="Dihydroorotate_DH_cat"/>
</dbReference>
<feature type="domain" description="Dihydroorotate dehydrogenase catalytic" evidence="11">
    <location>
        <begin position="6"/>
        <end position="286"/>
    </location>
</feature>
<dbReference type="InterPro" id="IPR050074">
    <property type="entry name" value="DHO_dehydrogenase"/>
</dbReference>
<dbReference type="GO" id="GO:0004589">
    <property type="term" value="F:dihydroorotate dehydrogenase (NAD+) activity"/>
    <property type="evidence" value="ECO:0007669"/>
    <property type="project" value="UniProtKB-EC"/>
</dbReference>
<dbReference type="InterPro" id="IPR033888">
    <property type="entry name" value="DHOD_1B"/>
</dbReference>
<feature type="binding site" evidence="10">
    <location>
        <position position="217"/>
    </location>
    <ligand>
        <name>FMN</name>
        <dbReference type="ChEBI" id="CHEBI:58210"/>
    </ligand>
</feature>
<feature type="binding site" evidence="10">
    <location>
        <begin position="192"/>
        <end position="193"/>
    </location>
    <ligand>
        <name>substrate</name>
    </ligand>
</feature>
<dbReference type="Pfam" id="PF01180">
    <property type="entry name" value="DHO_dh"/>
    <property type="match status" value="1"/>
</dbReference>
<feature type="binding site" evidence="10">
    <location>
        <begin position="243"/>
        <end position="244"/>
    </location>
    <ligand>
        <name>FMN</name>
        <dbReference type="ChEBI" id="CHEBI:58210"/>
    </ligand>
</feature>
<protein>
    <recommendedName>
        <fullName evidence="10">Dihydroorotate dehydrogenase</fullName>
        <shortName evidence="10">DHOD</shortName>
        <shortName evidence="10">DHODase</shortName>
        <shortName evidence="10">DHOdehase</shortName>
        <ecNumber evidence="10">1.3.-.-</ecNumber>
    </recommendedName>
</protein>
<feature type="active site" description="Nucleophile" evidence="10">
    <location>
        <position position="130"/>
    </location>
</feature>
<dbReference type="RefSeq" id="WP_216438026.1">
    <property type="nucleotide sequence ID" value="NZ_JAHLQF010000001.1"/>
</dbReference>